<reference evidence="2" key="2">
    <citation type="submission" date="2018-05" db="EMBL/GenBank/DDBJ databases">
        <title>OgluRS3 (Oryza glumaepatula Reference Sequence Version 3).</title>
        <authorList>
            <person name="Zhang J."/>
            <person name="Kudrna D."/>
            <person name="Lee S."/>
            <person name="Talag J."/>
            <person name="Welchert J."/>
            <person name="Wing R.A."/>
        </authorList>
    </citation>
    <scope>NUCLEOTIDE SEQUENCE [LARGE SCALE GENOMIC DNA]</scope>
</reference>
<dbReference type="EnsemblPlants" id="OGLUM03G17780.2">
    <property type="protein sequence ID" value="OGLUM03G17780.2"/>
    <property type="gene ID" value="OGLUM03G17780"/>
</dbReference>
<name>A0A0D9Z7C4_9ORYZ</name>
<dbReference type="HOGENOM" id="CLU_783843_0_0_1"/>
<organism evidence="2">
    <name type="scientific">Oryza glumipatula</name>
    <dbReference type="NCBI Taxonomy" id="40148"/>
    <lineage>
        <taxon>Eukaryota</taxon>
        <taxon>Viridiplantae</taxon>
        <taxon>Streptophyta</taxon>
        <taxon>Embryophyta</taxon>
        <taxon>Tracheophyta</taxon>
        <taxon>Spermatophyta</taxon>
        <taxon>Magnoliopsida</taxon>
        <taxon>Liliopsida</taxon>
        <taxon>Poales</taxon>
        <taxon>Poaceae</taxon>
        <taxon>BOP clade</taxon>
        <taxon>Oryzoideae</taxon>
        <taxon>Oryzeae</taxon>
        <taxon>Oryzinae</taxon>
        <taxon>Oryza</taxon>
    </lineage>
</organism>
<evidence type="ECO:0000313" key="3">
    <source>
        <dbReference type="Proteomes" id="UP000026961"/>
    </source>
</evidence>
<proteinExistence type="predicted"/>
<sequence length="401" mass="43026">MWSGDADLRSPRAPDSVSASAVAEHRHFRLRFVLPLWNAAAHPPSAAVAIAEHPCCVLHHHCRRPLLRAPLPLPSRSDGGDRAGIKKGGGCGEKRRTVRRQADLPTNSAATWSVAAVTSFPSAASIVFPASTSMAGSGAVDCGICSIQAEAERSLSLSQGQRGNLCAAKATVGGGWTYGGGGGWLSGGSGGEGEGETRGMSSLFTACVVVITLGMERGRWGAASDSCRTLPSAWTKEELSLAVEHDMLLWEECSIVFTLIKRRPTLPRPKPLVAGPSPSPHGALALSSARELFLQLRDTVEDTTTPVPLKVWELRFKACRFQLHGNCSLVFPYLLFPESTIRGKHWTLANRITKCMSSFLPNDHAFSNFNASQNRLTKESMFKDIYFCANTVAITAKKAAS</sequence>
<protein>
    <submittedName>
        <fullName evidence="2">Uncharacterized protein</fullName>
    </submittedName>
</protein>
<reference evidence="2" key="1">
    <citation type="submission" date="2015-04" db="UniProtKB">
        <authorList>
            <consortium name="EnsemblPlants"/>
        </authorList>
    </citation>
    <scope>IDENTIFICATION</scope>
</reference>
<dbReference type="Proteomes" id="UP000026961">
    <property type="component" value="Chromosome 3"/>
</dbReference>
<feature type="region of interest" description="Disordered" evidence="1">
    <location>
        <begin position="73"/>
        <end position="95"/>
    </location>
</feature>
<accession>A0A0D9Z7C4</accession>
<dbReference type="STRING" id="40148.A0A0D9Z7C4"/>
<evidence type="ECO:0000313" key="2">
    <source>
        <dbReference type="EnsemblPlants" id="OGLUM03G17780.2"/>
    </source>
</evidence>
<dbReference type="Gramene" id="OGLUM03G17780.2">
    <property type="protein sequence ID" value="OGLUM03G17780.2"/>
    <property type="gene ID" value="OGLUM03G17780"/>
</dbReference>
<evidence type="ECO:0000256" key="1">
    <source>
        <dbReference type="SAM" id="MobiDB-lite"/>
    </source>
</evidence>
<keyword evidence="3" id="KW-1185">Reference proteome</keyword>
<dbReference type="AlphaFoldDB" id="A0A0D9Z7C4"/>